<evidence type="ECO:0000313" key="1">
    <source>
        <dbReference type="EMBL" id="GAA1959558.1"/>
    </source>
</evidence>
<name>A0ABN2QWS9_9MICO</name>
<evidence type="ECO:0000313" key="2">
    <source>
        <dbReference type="Proteomes" id="UP001499954"/>
    </source>
</evidence>
<comment type="caution">
    <text evidence="1">The sequence shown here is derived from an EMBL/GenBank/DDBJ whole genome shotgun (WGS) entry which is preliminary data.</text>
</comment>
<reference evidence="1 2" key="1">
    <citation type="journal article" date="2019" name="Int. J. Syst. Evol. Microbiol.">
        <title>The Global Catalogue of Microorganisms (GCM) 10K type strain sequencing project: providing services to taxonomists for standard genome sequencing and annotation.</title>
        <authorList>
            <consortium name="The Broad Institute Genomics Platform"/>
            <consortium name="The Broad Institute Genome Sequencing Center for Infectious Disease"/>
            <person name="Wu L."/>
            <person name="Ma J."/>
        </authorList>
    </citation>
    <scope>NUCLEOTIDE SEQUENCE [LARGE SCALE GENOMIC DNA]</scope>
    <source>
        <strain evidence="1 2">JCM 13584</strain>
    </source>
</reference>
<proteinExistence type="predicted"/>
<organism evidence="1 2">
    <name type="scientific">Agromyces allii</name>
    <dbReference type="NCBI Taxonomy" id="393607"/>
    <lineage>
        <taxon>Bacteria</taxon>
        <taxon>Bacillati</taxon>
        <taxon>Actinomycetota</taxon>
        <taxon>Actinomycetes</taxon>
        <taxon>Micrococcales</taxon>
        <taxon>Microbacteriaceae</taxon>
        <taxon>Agromyces</taxon>
    </lineage>
</organism>
<accession>A0ABN2QWS9</accession>
<keyword evidence="2" id="KW-1185">Reference proteome</keyword>
<sequence length="113" mass="11871">MSTRFGTIVLDERATPGTASVIVSLEDASIADASSVRLAEAVLPATTIVPGGRIPFDIEADDDLPVGVIVRVHVDYAGDRELDRGDLYSTISIPAEVLGDSPDRRGEVPVAVI</sequence>
<dbReference type="Proteomes" id="UP001499954">
    <property type="component" value="Unassembled WGS sequence"/>
</dbReference>
<dbReference type="EMBL" id="BAAAMK010000005">
    <property type="protein sequence ID" value="GAA1959558.1"/>
    <property type="molecule type" value="Genomic_DNA"/>
</dbReference>
<gene>
    <name evidence="1" type="ORF">GCM10009717_27650</name>
</gene>
<protein>
    <submittedName>
        <fullName evidence="1">Uncharacterized protein</fullName>
    </submittedName>
</protein>
<dbReference type="RefSeq" id="WP_157416479.1">
    <property type="nucleotide sequence ID" value="NZ_BAAAMK010000005.1"/>
</dbReference>